<organism evidence="3 4">
    <name type="scientific">Sulfurivirga caldicuralii</name>
    <dbReference type="NCBI Taxonomy" id="364032"/>
    <lineage>
        <taxon>Bacteria</taxon>
        <taxon>Pseudomonadati</taxon>
        <taxon>Pseudomonadota</taxon>
        <taxon>Gammaproteobacteria</taxon>
        <taxon>Thiotrichales</taxon>
        <taxon>Piscirickettsiaceae</taxon>
        <taxon>Sulfurivirga</taxon>
    </lineage>
</organism>
<dbReference type="CDD" id="cd11599">
    <property type="entry name" value="HDAC_classII_2"/>
    <property type="match status" value="1"/>
</dbReference>
<dbReference type="GO" id="GO:0040029">
    <property type="term" value="P:epigenetic regulation of gene expression"/>
    <property type="evidence" value="ECO:0007669"/>
    <property type="project" value="TreeGrafter"/>
</dbReference>
<evidence type="ECO:0000259" key="2">
    <source>
        <dbReference type="Pfam" id="PF00850"/>
    </source>
</evidence>
<dbReference type="InterPro" id="IPR023696">
    <property type="entry name" value="Ureohydrolase_dom_sf"/>
</dbReference>
<proteinExistence type="inferred from homology"/>
<comment type="similarity">
    <text evidence="1">Belongs to the histone deacetylase family.</text>
</comment>
<dbReference type="PANTHER" id="PTHR10625">
    <property type="entry name" value="HISTONE DEACETYLASE HDAC1-RELATED"/>
    <property type="match status" value="1"/>
</dbReference>
<dbReference type="Pfam" id="PF00850">
    <property type="entry name" value="Hist_deacetyl"/>
    <property type="match status" value="1"/>
</dbReference>
<dbReference type="RefSeq" id="WP_074201201.1">
    <property type="nucleotide sequence ID" value="NZ_FSRE01000002.1"/>
</dbReference>
<dbReference type="STRING" id="364032.SAMN05443662_0915"/>
<feature type="domain" description="Histone deacetylase" evidence="2">
    <location>
        <begin position="24"/>
        <end position="308"/>
    </location>
</feature>
<dbReference type="Gene3D" id="3.40.800.20">
    <property type="entry name" value="Histone deacetylase domain"/>
    <property type="match status" value="1"/>
</dbReference>
<dbReference type="Proteomes" id="UP000198461">
    <property type="component" value="Unassembled WGS sequence"/>
</dbReference>
<dbReference type="InterPro" id="IPR037138">
    <property type="entry name" value="His_deacetylse_dom_sf"/>
</dbReference>
<dbReference type="AlphaFoldDB" id="A0A1N6F4H2"/>
<dbReference type="PRINTS" id="PR01270">
    <property type="entry name" value="HDASUPER"/>
</dbReference>
<dbReference type="SUPFAM" id="SSF52768">
    <property type="entry name" value="Arginase/deacetylase"/>
    <property type="match status" value="1"/>
</dbReference>
<protein>
    <submittedName>
        <fullName evidence="3">Acetoin utilization deacetylase AcuC</fullName>
    </submittedName>
</protein>
<evidence type="ECO:0000313" key="3">
    <source>
        <dbReference type="EMBL" id="SIN90182.1"/>
    </source>
</evidence>
<evidence type="ECO:0000256" key="1">
    <source>
        <dbReference type="ARBA" id="ARBA00005947"/>
    </source>
</evidence>
<dbReference type="OrthoDB" id="9808367at2"/>
<gene>
    <name evidence="3" type="ORF">SAMN05443662_0915</name>
</gene>
<dbReference type="EMBL" id="FSRE01000002">
    <property type="protein sequence ID" value="SIN90182.1"/>
    <property type="molecule type" value="Genomic_DNA"/>
</dbReference>
<dbReference type="InterPro" id="IPR000286">
    <property type="entry name" value="HDACs"/>
</dbReference>
<accession>A0A1N6F4H2</accession>
<keyword evidence="4" id="KW-1185">Reference proteome</keyword>
<evidence type="ECO:0000313" key="4">
    <source>
        <dbReference type="Proteomes" id="UP000198461"/>
    </source>
</evidence>
<name>A0A1N6F4H2_9GAMM</name>
<reference evidence="3 4" key="1">
    <citation type="submission" date="2016-11" db="EMBL/GenBank/DDBJ databases">
        <authorList>
            <person name="Jaros S."/>
            <person name="Januszkiewicz K."/>
            <person name="Wedrychowicz H."/>
        </authorList>
    </citation>
    <scope>NUCLEOTIDE SEQUENCE [LARGE SCALE GENOMIC DNA]</scope>
    <source>
        <strain evidence="3 4">DSM 17737</strain>
    </source>
</reference>
<dbReference type="GO" id="GO:0004407">
    <property type="term" value="F:histone deacetylase activity"/>
    <property type="evidence" value="ECO:0007669"/>
    <property type="project" value="TreeGrafter"/>
</dbReference>
<sequence length="310" mass="33600">MNSQPELSIWHHPACLLHDPGPLHPENRHRLEAFLARLDTPAAPPHVRFEPPVAETEWLTRVHPKAYLKALWAHIPEQGHAPLDPDTVLSSHSREAILHAAGAACAAVEWSLARPQRRAFCAIRPPGHHANRSRPAGFCFVNNVAVAAYHALAQPGIERVAIVDFDVHHGDGTEAIVAGDERILFCSSFRHPFYPGTGIPPLADNCHPIPLPAGCNGHHFREAVQASDWAESLRAFAPQLLLLSAGFDAHARDPLGGLALEAEDFAWITRWALALTTDSTQGRVVSCLEGGYDPEGVADSALAHCQALLG</sequence>
<dbReference type="PANTHER" id="PTHR10625:SF10">
    <property type="entry name" value="HISTONE DEACETYLASE HDAC1"/>
    <property type="match status" value="1"/>
</dbReference>
<dbReference type="InterPro" id="IPR023801">
    <property type="entry name" value="His_deacetylse_dom"/>
</dbReference>